<dbReference type="InterPro" id="IPR035924">
    <property type="entry name" value="FlaG-like_sf"/>
</dbReference>
<dbReference type="PANTHER" id="PTHR37166">
    <property type="entry name" value="PROTEIN FLAG"/>
    <property type="match status" value="1"/>
</dbReference>
<dbReference type="InterPro" id="IPR005186">
    <property type="entry name" value="FlaG"/>
</dbReference>
<feature type="compositionally biased region" description="Basic and acidic residues" evidence="1">
    <location>
        <begin position="35"/>
        <end position="51"/>
    </location>
</feature>
<dbReference type="Gene3D" id="3.30.160.170">
    <property type="entry name" value="FlaG-like"/>
    <property type="match status" value="1"/>
</dbReference>
<dbReference type="AlphaFoldDB" id="A0A1H9S9V7"/>
<name>A0A1H9S9V7_9BACI</name>
<protein>
    <submittedName>
        <fullName evidence="2">Flagellar protein FlaG</fullName>
    </submittedName>
</protein>
<evidence type="ECO:0000313" key="3">
    <source>
        <dbReference type="Proteomes" id="UP000199687"/>
    </source>
</evidence>
<dbReference type="PANTHER" id="PTHR37166:SF1">
    <property type="entry name" value="PROTEIN FLAG"/>
    <property type="match status" value="1"/>
</dbReference>
<dbReference type="RefSeq" id="WP_089741110.1">
    <property type="nucleotide sequence ID" value="NZ_FOGL01000010.1"/>
</dbReference>
<feature type="compositionally biased region" description="Polar residues" evidence="1">
    <location>
        <begin position="11"/>
        <end position="24"/>
    </location>
</feature>
<proteinExistence type="predicted"/>
<keyword evidence="2" id="KW-0966">Cell projection</keyword>
<dbReference type="Proteomes" id="UP000199687">
    <property type="component" value="Unassembled WGS sequence"/>
</dbReference>
<accession>A0A1H9S9V7</accession>
<feature type="region of interest" description="Disordered" evidence="1">
    <location>
        <begin position="1"/>
        <end position="51"/>
    </location>
</feature>
<keyword evidence="3" id="KW-1185">Reference proteome</keyword>
<gene>
    <name evidence="2" type="ORF">SAMN04487944_110135</name>
</gene>
<keyword evidence="2" id="KW-0282">Flagellum</keyword>
<evidence type="ECO:0000313" key="2">
    <source>
        <dbReference type="EMBL" id="SER81385.1"/>
    </source>
</evidence>
<dbReference type="OrthoDB" id="9799867at2"/>
<dbReference type="SUPFAM" id="SSF160214">
    <property type="entry name" value="FlaG-like"/>
    <property type="match status" value="1"/>
</dbReference>
<reference evidence="2 3" key="1">
    <citation type="submission" date="2016-10" db="EMBL/GenBank/DDBJ databases">
        <authorList>
            <person name="de Groot N.N."/>
        </authorList>
    </citation>
    <scope>NUCLEOTIDE SEQUENCE [LARGE SCALE GENOMIC DNA]</scope>
    <source>
        <strain evidence="2 3">CGMCC 1.7727</strain>
    </source>
</reference>
<sequence>MEIGKMITGSPILQNTDTKEQSISAAVDRSNNHVNESKKPENKNIPEELSKENAKSMVDGLNSFLEPTNTNIRYEYHEKLERYYVTVVNSDTDEVVKEIPPKKLLDVYAGMAELMGFIVDEKI</sequence>
<dbReference type="EMBL" id="FOGL01000010">
    <property type="protein sequence ID" value="SER81385.1"/>
    <property type="molecule type" value="Genomic_DNA"/>
</dbReference>
<dbReference type="STRING" id="531814.SAMN04487944_110135"/>
<evidence type="ECO:0000256" key="1">
    <source>
        <dbReference type="SAM" id="MobiDB-lite"/>
    </source>
</evidence>
<keyword evidence="2" id="KW-0969">Cilium</keyword>
<organism evidence="2 3">
    <name type="scientific">Gracilibacillus ureilyticus</name>
    <dbReference type="NCBI Taxonomy" id="531814"/>
    <lineage>
        <taxon>Bacteria</taxon>
        <taxon>Bacillati</taxon>
        <taxon>Bacillota</taxon>
        <taxon>Bacilli</taxon>
        <taxon>Bacillales</taxon>
        <taxon>Bacillaceae</taxon>
        <taxon>Gracilibacillus</taxon>
    </lineage>
</organism>
<dbReference type="NCBIfam" id="NF005834">
    <property type="entry name" value="PRK07738.1"/>
    <property type="match status" value="1"/>
</dbReference>
<dbReference type="Pfam" id="PF03646">
    <property type="entry name" value="FlaG"/>
    <property type="match status" value="1"/>
</dbReference>